<evidence type="ECO:0000256" key="4">
    <source>
        <dbReference type="ARBA" id="ARBA00022559"/>
    </source>
</evidence>
<evidence type="ECO:0000256" key="1">
    <source>
        <dbReference type="ARBA" id="ARBA00001971"/>
    </source>
</evidence>
<dbReference type="Gene3D" id="3.40.50.880">
    <property type="match status" value="1"/>
</dbReference>
<reference evidence="16 17" key="1">
    <citation type="submission" date="2014-04" db="EMBL/GenBank/DDBJ databases">
        <authorList>
            <consortium name="DOE Joint Genome Institute"/>
            <person name="Kuo A."/>
            <person name="Girlanda M."/>
            <person name="Perotto S."/>
            <person name="Kohler A."/>
            <person name="Nagy L.G."/>
            <person name="Floudas D."/>
            <person name="Copeland A."/>
            <person name="Barry K.W."/>
            <person name="Cichocki N."/>
            <person name="Veneault-Fourrey C."/>
            <person name="LaButti K."/>
            <person name="Lindquist E.A."/>
            <person name="Lipzen A."/>
            <person name="Lundell T."/>
            <person name="Morin E."/>
            <person name="Murat C."/>
            <person name="Sun H."/>
            <person name="Tunlid A."/>
            <person name="Henrissat B."/>
            <person name="Grigoriev I.V."/>
            <person name="Hibbett D.S."/>
            <person name="Martin F."/>
            <person name="Nordberg H.P."/>
            <person name="Cantor M.N."/>
            <person name="Hua S.X."/>
        </authorList>
    </citation>
    <scope>NUCLEOTIDE SEQUENCE [LARGE SCALE GENOMIC DNA]</scope>
    <source>
        <strain evidence="16 17">MUT 4182</strain>
    </source>
</reference>
<keyword evidence="9 10" id="KW-0376">Hydrogen peroxide</keyword>
<dbReference type="InterPro" id="IPR020835">
    <property type="entry name" value="Catalase_sf"/>
</dbReference>
<dbReference type="Pfam" id="PF00199">
    <property type="entry name" value="Catalase"/>
    <property type="match status" value="1"/>
</dbReference>
<comment type="catalytic activity">
    <reaction evidence="10 13">
        <text>2 H2O2 = O2 + 2 H2O</text>
        <dbReference type="Rhea" id="RHEA:20309"/>
        <dbReference type="ChEBI" id="CHEBI:15377"/>
        <dbReference type="ChEBI" id="CHEBI:15379"/>
        <dbReference type="ChEBI" id="CHEBI:16240"/>
        <dbReference type="EC" id="1.11.1.6"/>
    </reaction>
</comment>
<comment type="cofactor">
    <cofactor evidence="1 10 12">
        <name>heme</name>
        <dbReference type="ChEBI" id="CHEBI:30413"/>
    </cofactor>
</comment>
<keyword evidence="7 10" id="KW-0560">Oxidoreductase</keyword>
<dbReference type="FunFam" id="2.40.180.10:FF:000003">
    <property type="entry name" value="Catalase"/>
    <property type="match status" value="1"/>
</dbReference>
<dbReference type="InterPro" id="IPR011614">
    <property type="entry name" value="Catalase_core"/>
</dbReference>
<dbReference type="InterPro" id="IPR043156">
    <property type="entry name" value="Catalase_clade2_helical"/>
</dbReference>
<dbReference type="EMBL" id="KN822948">
    <property type="protein sequence ID" value="KIO33444.1"/>
    <property type="molecule type" value="Genomic_DNA"/>
</dbReference>
<evidence type="ECO:0000256" key="3">
    <source>
        <dbReference type="ARBA" id="ARBA00012314"/>
    </source>
</evidence>
<dbReference type="InterPro" id="IPR041399">
    <property type="entry name" value="Catalase_large_C"/>
</dbReference>
<evidence type="ECO:0000256" key="9">
    <source>
        <dbReference type="ARBA" id="ARBA00023324"/>
    </source>
</evidence>
<accession>A0A0C3QWW3</accession>
<keyword evidence="8 10" id="KW-0408">Iron</keyword>
<evidence type="ECO:0000256" key="8">
    <source>
        <dbReference type="ARBA" id="ARBA00023004"/>
    </source>
</evidence>
<evidence type="ECO:0000256" key="12">
    <source>
        <dbReference type="PIRSR" id="PIRSR038927-2"/>
    </source>
</evidence>
<evidence type="ECO:0000256" key="11">
    <source>
        <dbReference type="PIRSR" id="PIRSR038927-1"/>
    </source>
</evidence>
<evidence type="ECO:0000256" key="7">
    <source>
        <dbReference type="ARBA" id="ARBA00023002"/>
    </source>
</evidence>
<gene>
    <name evidence="16" type="ORF">M407DRAFT_233080</name>
</gene>
<dbReference type="InterPro" id="IPR010582">
    <property type="entry name" value="Catalase_immune_responsive"/>
</dbReference>
<dbReference type="PANTHER" id="PTHR42821">
    <property type="entry name" value="CATALASE"/>
    <property type="match status" value="1"/>
</dbReference>
<keyword evidence="5 10" id="KW-0349">Heme</keyword>
<dbReference type="EC" id="1.11.1.6" evidence="3 10"/>
<dbReference type="PANTHER" id="PTHR42821:SF1">
    <property type="entry name" value="CATALASE-B"/>
    <property type="match status" value="1"/>
</dbReference>
<sequence length="732" mass="81833">MSLAESIKQSVSSGVESVEKSAHKAISNPKQAQLADFTVDYTKDRGIATHFGVLQSDTETALKAGIRGPTLIEDTHAREKITHFDHERIPERVVHARGTGAHGYFKLHTPIPEVTYAPILNDTTLTTPTFVRFSTVQGFRGSADTVRDVRGFATRFYTQQGNWDIVANNNPVFFIQEAIKFPDVIHAVKPDQAKEIPQAQSAHDNFWDFIGRTPESLHHVMWHMSDRNIPRSYRMMQGFGVHSFVCVNAKGQRSFVKFHWKPKLGIHSLVWDEALKIAGQDPDFHRRDLYDAIEAGSYPEYEFGVQVVPEEKEHDFDFDLLDSTKIIPEELVPVRYIGSMVLNKCPDDFFAETEQIAFCTQHMVPGIEHSNDPLLHLRSFSYQDTQLTRLGGPNWNLLPINRPVCPVFNTHRDGYMQTQINKGPNYWPNRFGTPHPVAGKDGGQVLSPQPLPGGVKERVRGPKFSEHYSQATLFWNSMSDVEKEHIVGAFSFELGRCDDKGVIELMLEQINFIDNKLACLVAQSLHLQPPKEVHPNHGKATKFLSQINPVNSNNAFTAVGRRMALFVHDGFDFGIASGIKAAFAGMGVIVNVVGPRKGKINSSTTGTFLEAHFTFETCRSTLFDGVFFVGGRGPEYDKLKRQGRWLHAAREAFMHYKTVGASGSAVDWLNKYALPGEIDRLVDNLKSEGVVAEQGVVLAGSQVKEAPMLIKSLTDEMSKHRAWGRDVSAIAA</sequence>
<dbReference type="SUPFAM" id="SSF56634">
    <property type="entry name" value="Heme-dependent catalase-like"/>
    <property type="match status" value="1"/>
</dbReference>
<dbReference type="InterPro" id="IPR029062">
    <property type="entry name" value="Class_I_gatase-like"/>
</dbReference>
<dbReference type="GO" id="GO:0020037">
    <property type="term" value="F:heme binding"/>
    <property type="evidence" value="ECO:0007669"/>
    <property type="project" value="UniProtKB-UniRule"/>
</dbReference>
<dbReference type="InterPro" id="IPR002226">
    <property type="entry name" value="Catalase_haem_BS"/>
</dbReference>
<evidence type="ECO:0000256" key="13">
    <source>
        <dbReference type="RuleBase" id="RU000498"/>
    </source>
</evidence>
<organism evidence="16 17">
    <name type="scientific">Tulasnella calospora MUT 4182</name>
    <dbReference type="NCBI Taxonomy" id="1051891"/>
    <lineage>
        <taxon>Eukaryota</taxon>
        <taxon>Fungi</taxon>
        <taxon>Dikarya</taxon>
        <taxon>Basidiomycota</taxon>
        <taxon>Agaricomycotina</taxon>
        <taxon>Agaricomycetes</taxon>
        <taxon>Cantharellales</taxon>
        <taxon>Tulasnellaceae</taxon>
        <taxon>Tulasnella</taxon>
    </lineage>
</organism>
<dbReference type="InterPro" id="IPR024708">
    <property type="entry name" value="Catalase_AS"/>
</dbReference>
<dbReference type="PROSITE" id="PS51402">
    <property type="entry name" value="CATALASE_3"/>
    <property type="match status" value="1"/>
</dbReference>
<evidence type="ECO:0000256" key="2">
    <source>
        <dbReference type="ARBA" id="ARBA00005329"/>
    </source>
</evidence>
<dbReference type="PRINTS" id="PR00067">
    <property type="entry name" value="CATALASE"/>
</dbReference>
<dbReference type="GO" id="GO:0006979">
    <property type="term" value="P:response to oxidative stress"/>
    <property type="evidence" value="ECO:0007669"/>
    <property type="project" value="InterPro"/>
</dbReference>
<evidence type="ECO:0000256" key="14">
    <source>
        <dbReference type="RuleBase" id="RU004142"/>
    </source>
</evidence>
<dbReference type="OrthoDB" id="6880011at2759"/>
<feature type="active site" evidence="11">
    <location>
        <position position="95"/>
    </location>
</feature>
<evidence type="ECO:0000259" key="15">
    <source>
        <dbReference type="SMART" id="SM01060"/>
    </source>
</evidence>
<proteinExistence type="inferred from homology"/>
<dbReference type="GO" id="GO:0005829">
    <property type="term" value="C:cytosol"/>
    <property type="evidence" value="ECO:0007669"/>
    <property type="project" value="TreeGrafter"/>
</dbReference>
<dbReference type="Proteomes" id="UP000054248">
    <property type="component" value="Unassembled WGS sequence"/>
</dbReference>
<dbReference type="InterPro" id="IPR018028">
    <property type="entry name" value="Catalase"/>
</dbReference>
<protein>
    <recommendedName>
        <fullName evidence="3 10">Catalase</fullName>
        <ecNumber evidence="3 10">1.11.1.6</ecNumber>
    </recommendedName>
</protein>
<dbReference type="PROSITE" id="PS00438">
    <property type="entry name" value="CATALASE_2"/>
    <property type="match status" value="1"/>
</dbReference>
<name>A0A0C3QWW3_9AGAM</name>
<feature type="domain" description="Catalase core" evidence="15">
    <location>
        <begin position="48"/>
        <end position="435"/>
    </location>
</feature>
<dbReference type="SMART" id="SM01060">
    <property type="entry name" value="Catalase"/>
    <property type="match status" value="1"/>
</dbReference>
<dbReference type="STRING" id="1051891.A0A0C3QWW3"/>
<feature type="binding site" description="axial binding residue" evidence="12">
    <location>
        <position position="382"/>
    </location>
    <ligand>
        <name>heme</name>
        <dbReference type="ChEBI" id="CHEBI:30413"/>
    </ligand>
    <ligandPart>
        <name>Fe</name>
        <dbReference type="ChEBI" id="CHEBI:18248"/>
    </ligandPart>
</feature>
<dbReference type="CDD" id="cd03132">
    <property type="entry name" value="GATase1_catalase"/>
    <property type="match status" value="1"/>
</dbReference>
<keyword evidence="4 10" id="KW-0575">Peroxidase</keyword>
<evidence type="ECO:0000256" key="5">
    <source>
        <dbReference type="ARBA" id="ARBA00022617"/>
    </source>
</evidence>
<reference evidence="17" key="2">
    <citation type="submission" date="2015-01" db="EMBL/GenBank/DDBJ databases">
        <title>Evolutionary Origins and Diversification of the Mycorrhizal Mutualists.</title>
        <authorList>
            <consortium name="DOE Joint Genome Institute"/>
            <consortium name="Mycorrhizal Genomics Consortium"/>
            <person name="Kohler A."/>
            <person name="Kuo A."/>
            <person name="Nagy L.G."/>
            <person name="Floudas D."/>
            <person name="Copeland A."/>
            <person name="Barry K.W."/>
            <person name="Cichocki N."/>
            <person name="Veneault-Fourrey C."/>
            <person name="LaButti K."/>
            <person name="Lindquist E.A."/>
            <person name="Lipzen A."/>
            <person name="Lundell T."/>
            <person name="Morin E."/>
            <person name="Murat C."/>
            <person name="Riley R."/>
            <person name="Ohm R."/>
            <person name="Sun H."/>
            <person name="Tunlid A."/>
            <person name="Henrissat B."/>
            <person name="Grigoriev I.V."/>
            <person name="Hibbett D.S."/>
            <person name="Martin F."/>
        </authorList>
    </citation>
    <scope>NUCLEOTIDE SEQUENCE [LARGE SCALE GENOMIC DNA]</scope>
    <source>
        <strain evidence="17">MUT 4182</strain>
    </source>
</reference>
<dbReference type="Pfam" id="PF18011">
    <property type="entry name" value="Catalase_C"/>
    <property type="match status" value="1"/>
</dbReference>
<keyword evidence="17" id="KW-1185">Reference proteome</keyword>
<dbReference type="GO" id="GO:0046872">
    <property type="term" value="F:metal ion binding"/>
    <property type="evidence" value="ECO:0007669"/>
    <property type="project" value="UniProtKB-KW"/>
</dbReference>
<dbReference type="InterPro" id="IPR024712">
    <property type="entry name" value="Catalase_clade2"/>
</dbReference>
<keyword evidence="6 10" id="KW-0479">Metal-binding</keyword>
<dbReference type="PIRSF" id="PIRSF038927">
    <property type="entry name" value="Catalase_clade2"/>
    <property type="match status" value="1"/>
</dbReference>
<evidence type="ECO:0000313" key="17">
    <source>
        <dbReference type="Proteomes" id="UP000054248"/>
    </source>
</evidence>
<feature type="active site" evidence="11">
    <location>
        <position position="168"/>
    </location>
</feature>
<evidence type="ECO:0000313" key="16">
    <source>
        <dbReference type="EMBL" id="KIO33444.1"/>
    </source>
</evidence>
<comment type="function">
    <text evidence="10">Occurs in almost all aerobically respiring organisms and serves to protect cells from the toxic effects of hydrogen peroxide.</text>
</comment>
<comment type="function">
    <text evidence="14">Catalyzes the degradation of hydrogen peroxide (H(2)O(2)) generated by peroxisomal oxidases to water and oxygen, thereby protecting cells from the toxic effects of hydrogen peroxide.</text>
</comment>
<comment type="similarity">
    <text evidence="2 10 13">Belongs to the catalase family.</text>
</comment>
<dbReference type="Gene3D" id="1.20.1370.20">
    <property type="match status" value="1"/>
</dbReference>
<dbReference type="Pfam" id="PF06628">
    <property type="entry name" value="Catalase-rel"/>
    <property type="match status" value="1"/>
</dbReference>
<dbReference type="Gene3D" id="2.40.180.10">
    <property type="entry name" value="Catalase core domain"/>
    <property type="match status" value="1"/>
</dbReference>
<evidence type="ECO:0000256" key="10">
    <source>
        <dbReference type="PIRNR" id="PIRNR038927"/>
    </source>
</evidence>
<dbReference type="HOGENOM" id="CLU_010645_3_0_1"/>
<dbReference type="AlphaFoldDB" id="A0A0C3QWW3"/>
<dbReference type="SUPFAM" id="SSF52317">
    <property type="entry name" value="Class I glutamine amidotransferase-like"/>
    <property type="match status" value="1"/>
</dbReference>
<dbReference type="GO" id="GO:0042744">
    <property type="term" value="P:hydrogen peroxide catabolic process"/>
    <property type="evidence" value="ECO:0007669"/>
    <property type="project" value="UniProtKB-UniRule"/>
</dbReference>
<evidence type="ECO:0000256" key="6">
    <source>
        <dbReference type="ARBA" id="ARBA00022723"/>
    </source>
</evidence>
<dbReference type="PROSITE" id="PS00437">
    <property type="entry name" value="CATALASE_1"/>
    <property type="match status" value="1"/>
</dbReference>
<dbReference type="GO" id="GO:0004096">
    <property type="term" value="F:catalase activity"/>
    <property type="evidence" value="ECO:0007669"/>
    <property type="project" value="UniProtKB-UniRule"/>
</dbReference>